<dbReference type="EMBL" id="AUZY01007353">
    <property type="protein sequence ID" value="EQD50162.1"/>
    <property type="molecule type" value="Genomic_DNA"/>
</dbReference>
<comment type="caution">
    <text evidence="1">The sequence shown here is derived from an EMBL/GenBank/DDBJ whole genome shotgun (WGS) entry which is preliminary data.</text>
</comment>
<organism evidence="1">
    <name type="scientific">mine drainage metagenome</name>
    <dbReference type="NCBI Taxonomy" id="410659"/>
    <lineage>
        <taxon>unclassified sequences</taxon>
        <taxon>metagenomes</taxon>
        <taxon>ecological metagenomes</taxon>
    </lineage>
</organism>
<proteinExistence type="predicted"/>
<accession>T0ZZV4</accession>
<protein>
    <submittedName>
        <fullName evidence="1">Uncharacterized protein</fullName>
    </submittedName>
</protein>
<reference evidence="1" key="1">
    <citation type="submission" date="2013-08" db="EMBL/GenBank/DDBJ databases">
        <authorList>
            <person name="Mendez C."/>
            <person name="Richter M."/>
            <person name="Ferrer M."/>
            <person name="Sanchez J."/>
        </authorList>
    </citation>
    <scope>NUCLEOTIDE SEQUENCE</scope>
</reference>
<name>T0ZZV4_9ZZZZ</name>
<dbReference type="AlphaFoldDB" id="T0ZZV4"/>
<reference evidence="1" key="2">
    <citation type="journal article" date="2014" name="ISME J.">
        <title>Microbial stratification in low pH oxic and suboxic macroscopic growths along an acid mine drainage.</title>
        <authorList>
            <person name="Mendez-Garcia C."/>
            <person name="Mesa V."/>
            <person name="Sprenger R.R."/>
            <person name="Richter M."/>
            <person name="Diez M.S."/>
            <person name="Solano J."/>
            <person name="Bargiela R."/>
            <person name="Golyshina O.V."/>
            <person name="Manteca A."/>
            <person name="Ramos J.L."/>
            <person name="Gallego J.R."/>
            <person name="Llorente I."/>
            <person name="Martins Dos Santos V.A."/>
            <person name="Jensen O.N."/>
            <person name="Pelaez A.I."/>
            <person name="Sanchez J."/>
            <person name="Ferrer M."/>
        </authorList>
    </citation>
    <scope>NUCLEOTIDE SEQUENCE</scope>
</reference>
<sequence>MRGPIFIEEADIRRACPGISRQIVTQILDEVLSHPPAGANRNFSRPMDAPIPDNTALRQSGHDFFLRPLLRQSSRRFVLLDRSVCAAACLEALLTSLRPEIQEFDNKVGAVVEHFLTVEFASHGVPVSSGDYDARGQHGECDLVVETTETVIFFEVKKKTLTRRAKAASDAHLLLDLAGSMLAAQAQAGWHEVRLRRDNYLDLVRGDLTKRLELNGREVERVAVSLFDFGSFQDRILVKQFLEATMNVSFTAADARFEKKFKDINGALAEIREQVVALHPGEQVINQPFFNYWFISVPQLLVLLDGVTDVAGFKAALWSCRSVVTGSSDLYFDLSYMKRLQREAVA</sequence>
<evidence type="ECO:0000313" key="1">
    <source>
        <dbReference type="EMBL" id="EQD50162.1"/>
    </source>
</evidence>
<gene>
    <name evidence="1" type="ORF">B1B_11332</name>
</gene>